<gene>
    <name evidence="5" type="ORF">FTUN_7339</name>
</gene>
<evidence type="ECO:0000256" key="3">
    <source>
        <dbReference type="PROSITE-ProRule" id="PRU00221"/>
    </source>
</evidence>
<feature type="repeat" description="WD" evidence="3">
    <location>
        <begin position="385"/>
        <end position="426"/>
    </location>
</feature>
<name>A0A6M5Z1V1_9BACT</name>
<evidence type="ECO:0000313" key="5">
    <source>
        <dbReference type="EMBL" id="QJW99716.1"/>
    </source>
</evidence>
<dbReference type="InterPro" id="IPR001680">
    <property type="entry name" value="WD40_rpt"/>
</dbReference>
<reference evidence="6" key="1">
    <citation type="submission" date="2020-05" db="EMBL/GenBank/DDBJ databases">
        <title>Frigoriglobus tundricola gen. nov., sp. nov., a psychrotolerant cellulolytic planctomycete of the family Gemmataceae with two divergent copies of 16S rRNA gene.</title>
        <authorList>
            <person name="Kulichevskaya I.S."/>
            <person name="Ivanova A.A."/>
            <person name="Naumoff D.G."/>
            <person name="Beletsky A.V."/>
            <person name="Rijpstra W.I.C."/>
            <person name="Sinninghe Damste J.S."/>
            <person name="Mardanov A.V."/>
            <person name="Ravin N.V."/>
            <person name="Dedysh S.N."/>
        </authorList>
    </citation>
    <scope>NUCLEOTIDE SEQUENCE [LARGE SCALE GENOMIC DNA]</scope>
    <source>
        <strain evidence="6">PL17</strain>
    </source>
</reference>
<dbReference type="InterPro" id="IPR036322">
    <property type="entry name" value="WD40_repeat_dom_sf"/>
</dbReference>
<feature type="repeat" description="WD" evidence="3">
    <location>
        <begin position="722"/>
        <end position="763"/>
    </location>
</feature>
<dbReference type="InterPro" id="IPR015943">
    <property type="entry name" value="WD40/YVTN_repeat-like_dom_sf"/>
</dbReference>
<keyword evidence="2" id="KW-0677">Repeat</keyword>
<feature type="repeat" description="WD" evidence="3">
    <location>
        <begin position="36"/>
        <end position="77"/>
    </location>
</feature>
<dbReference type="PRINTS" id="PR00320">
    <property type="entry name" value="GPROTEINBRPT"/>
</dbReference>
<dbReference type="InterPro" id="IPR011044">
    <property type="entry name" value="Quino_amine_DH_bsu"/>
</dbReference>
<dbReference type="SUPFAM" id="SSF50978">
    <property type="entry name" value="WD40 repeat-like"/>
    <property type="match status" value="2"/>
</dbReference>
<protein>
    <submittedName>
        <fullName evidence="5">Uncharacterized protein</fullName>
    </submittedName>
</protein>
<feature type="repeat" description="WD" evidence="3">
    <location>
        <begin position="839"/>
        <end position="880"/>
    </location>
</feature>
<dbReference type="InterPro" id="IPR020472">
    <property type="entry name" value="WD40_PAC1"/>
</dbReference>
<dbReference type="Proteomes" id="UP000503447">
    <property type="component" value="Chromosome"/>
</dbReference>
<dbReference type="Pfam" id="PF00400">
    <property type="entry name" value="WD40"/>
    <property type="match status" value="10"/>
</dbReference>
<proteinExistence type="predicted"/>
<evidence type="ECO:0000256" key="2">
    <source>
        <dbReference type="ARBA" id="ARBA00022737"/>
    </source>
</evidence>
<feature type="repeat" description="WD" evidence="3">
    <location>
        <begin position="779"/>
        <end position="813"/>
    </location>
</feature>
<dbReference type="PANTHER" id="PTHR19848:SF8">
    <property type="entry name" value="F-BOX AND WD REPEAT DOMAIN CONTAINING 7"/>
    <property type="match status" value="1"/>
</dbReference>
<dbReference type="RefSeq" id="WP_171474633.1">
    <property type="nucleotide sequence ID" value="NZ_CP053452.2"/>
</dbReference>
<evidence type="ECO:0000313" key="6">
    <source>
        <dbReference type="Proteomes" id="UP000503447"/>
    </source>
</evidence>
<dbReference type="CDD" id="cd00200">
    <property type="entry name" value="WD40"/>
    <property type="match status" value="3"/>
</dbReference>
<dbReference type="InterPro" id="IPR011047">
    <property type="entry name" value="Quinoprotein_ADH-like_sf"/>
</dbReference>
<dbReference type="SMART" id="SM00320">
    <property type="entry name" value="WD40"/>
    <property type="match status" value="18"/>
</dbReference>
<dbReference type="PANTHER" id="PTHR19848">
    <property type="entry name" value="WD40 REPEAT PROTEIN"/>
    <property type="match status" value="1"/>
</dbReference>
<feature type="repeat" description="WD" evidence="3">
    <location>
        <begin position="289"/>
        <end position="321"/>
    </location>
</feature>
<evidence type="ECO:0000256" key="4">
    <source>
        <dbReference type="SAM" id="MobiDB-lite"/>
    </source>
</evidence>
<dbReference type="AlphaFoldDB" id="A0A6M5Z1V1"/>
<dbReference type="PROSITE" id="PS00678">
    <property type="entry name" value="WD_REPEATS_1"/>
    <property type="match status" value="4"/>
</dbReference>
<dbReference type="InterPro" id="IPR019775">
    <property type="entry name" value="WD40_repeat_CS"/>
</dbReference>
<sequence length="984" mass="101519">MPTSRIVAVIALGFGLCVTTNGLRGGPDSPDVVRVLKGHTETVEAIAVSPDGALIATASFDKTVKLWDAQTGQEIRAYSGPQGHTGQVLCVAFNAKGDQIATGGADNKVCVWGVPLSTPVKSYPIGGAGTGLAVAADGKTFAVSGADGVVKVFPVGEEKGAIELKGHVGAVGGLGALNSGNVWVTAGADRTVRFFSGADGKQTARYAIDAAEITGLAVRPDGQGVVTTSSDGVLRFWQTPPQPARTFPALKDAVTAFHATPDGNTLLYATADKVVTLGTTSNNAPSGTFAGATGGIDAVALSPDTATVAAGCSDGGLILWDRQGKVKAELPAHSGGVTAVAFHPGQPVLFTTGADGRLKGWNLPIDTKQPPAKDKKEPKLTKYDIPAHTGKVTAAAVNTATGHVITAGADKLIRVWDLNKPEKAVREIGPLTAPATVLAMSRDNLTLAAGVGKDVPLWTLADGKEVGKLSQPAEVLSLSFSADKTRILVGRADNSAVLMDFATGRVFQAFPHSAAVRGALVHPSTPAVITASADKTVVISPVTCLRVVPLGAGQPGVVVSPGSERVFSIGPGKEVTSWNSGNGMREKVFESGGAATAAAVSKDGQRIAVGGSDGSIQIYTVGDAKRVGTIASGSAVTALAFQPTGSVLVALLKDKDNRAVAWNVAFTPGQPVPPQFGRTLQSVPHAGPVAALAFNAEGQLFTAGADKLVRRFHLAPEAPLKAFGHPNLVDCVAFDGSGTVLATGCHDGVLRTFDLTKGALVKQVNAHVVTAPQQVQNPIYAVQWTNDSKQIFTSSYDKSIKLWDAAGGTLVREFKAAPDPAPEEKKDDKAPAPKAADGPVGHRDQVFSLALSKDGKVLASASSDRSVKLWDVETAKVIRDFPNPDLKPVFPGEPAPSHPGWIHSVRFNPDNAQLVTAGAAPKGKSYLALWSVADGKRLYGAERDFGPIHAMAVLPDGTKMVISSAGVPRNKTEPGVMILKLPGK</sequence>
<dbReference type="PROSITE" id="PS50294">
    <property type="entry name" value="WD_REPEATS_REGION"/>
    <property type="match status" value="6"/>
</dbReference>
<feature type="repeat" description="WD" evidence="3">
    <location>
        <begin position="206"/>
        <end position="238"/>
    </location>
</feature>
<feature type="repeat" description="WD" evidence="3">
    <location>
        <begin position="81"/>
        <end position="122"/>
    </location>
</feature>
<dbReference type="EMBL" id="CP053452">
    <property type="protein sequence ID" value="QJW99716.1"/>
    <property type="molecule type" value="Genomic_DNA"/>
</dbReference>
<dbReference type="KEGG" id="ftj:FTUN_7339"/>
<feature type="compositionally biased region" description="Basic and acidic residues" evidence="4">
    <location>
        <begin position="817"/>
        <end position="831"/>
    </location>
</feature>
<dbReference type="SUPFAM" id="SSF50969">
    <property type="entry name" value="YVTN repeat-like/Quinoprotein amine dehydrogenase"/>
    <property type="match status" value="1"/>
</dbReference>
<dbReference type="SUPFAM" id="SSF50998">
    <property type="entry name" value="Quinoprotein alcohol dehydrogenase-like"/>
    <property type="match status" value="2"/>
</dbReference>
<keyword evidence="1 3" id="KW-0853">WD repeat</keyword>
<evidence type="ECO:0000256" key="1">
    <source>
        <dbReference type="ARBA" id="ARBA00022574"/>
    </source>
</evidence>
<feature type="repeat" description="WD" evidence="3">
    <location>
        <begin position="330"/>
        <end position="363"/>
    </location>
</feature>
<keyword evidence="6" id="KW-1185">Reference proteome</keyword>
<dbReference type="Gene3D" id="2.130.10.10">
    <property type="entry name" value="YVTN repeat-like/Quinoprotein amine dehydrogenase"/>
    <property type="match status" value="7"/>
</dbReference>
<accession>A0A6M5Z1V1</accession>
<organism evidence="5 6">
    <name type="scientific">Frigoriglobus tundricola</name>
    <dbReference type="NCBI Taxonomy" id="2774151"/>
    <lineage>
        <taxon>Bacteria</taxon>
        <taxon>Pseudomonadati</taxon>
        <taxon>Planctomycetota</taxon>
        <taxon>Planctomycetia</taxon>
        <taxon>Gemmatales</taxon>
        <taxon>Gemmataceae</taxon>
        <taxon>Frigoriglobus</taxon>
    </lineage>
</organism>
<dbReference type="PROSITE" id="PS50082">
    <property type="entry name" value="WD_REPEATS_2"/>
    <property type="match status" value="9"/>
</dbReference>
<feature type="region of interest" description="Disordered" evidence="4">
    <location>
        <begin position="817"/>
        <end position="841"/>
    </location>
</feature>